<proteinExistence type="predicted"/>
<protein>
    <submittedName>
        <fullName evidence="1">Uncharacterized protein</fullName>
    </submittedName>
</protein>
<accession>A0A6J7WJ48</accession>
<name>A0A6J7WJ48_9CAUD</name>
<reference evidence="1" key="1">
    <citation type="submission" date="2020-05" db="EMBL/GenBank/DDBJ databases">
        <authorList>
            <person name="Chiriac C."/>
            <person name="Salcher M."/>
            <person name="Ghai R."/>
            <person name="Kavagutti S V."/>
        </authorList>
    </citation>
    <scope>NUCLEOTIDE SEQUENCE</scope>
</reference>
<dbReference type="EMBL" id="LR798251">
    <property type="protein sequence ID" value="CAB5217756.1"/>
    <property type="molecule type" value="Genomic_DNA"/>
</dbReference>
<evidence type="ECO:0000313" key="1">
    <source>
        <dbReference type="EMBL" id="CAB5217756.1"/>
    </source>
</evidence>
<gene>
    <name evidence="1" type="ORF">UFOVP210_10</name>
</gene>
<sequence>MAIITTSARLNFGSFSPRQAQIFNNISFNQTTSSGGLAFPFIAEKTMTVTDIGAVVSGVTTTQGVALDIGIQTDNAGVPSGTFLTTGSITLPANTWSTAAQFAASSGNSLLNTTSTHYLKVGDVIRFANTTGGVAINTDYFIVSTPAANQMTISTSSTLTPVFSFTATVTPGTNTFTYSNMSYSHCSGITASITQGTAYWLVYQWTGTGTGQIFFNAGDTGGASGQSVIYGLGYATRSAGTWTKATTTRGIPVMYTDGTNWYGNPNMSGGRVASTTLNNNDRFGFRFSIPTGHPDILLDRVTLPTHPGASPGTGSNWKAQLFTDNGAGTPTFVSDLSSIAGDTMGNATSSNFASTIFQTPTTTWLSGGSSYIIMCGFDVSPASGNPTVNYFSTGVLTPGRSGILGPYDGGWIYNFQSLSQWFTVNPDAYAPWTITAGGMRYNDTGSGGGGFANASSGFGGIGGN</sequence>
<organism evidence="1">
    <name type="scientific">uncultured Caudovirales phage</name>
    <dbReference type="NCBI Taxonomy" id="2100421"/>
    <lineage>
        <taxon>Viruses</taxon>
        <taxon>Duplodnaviria</taxon>
        <taxon>Heunggongvirae</taxon>
        <taxon>Uroviricota</taxon>
        <taxon>Caudoviricetes</taxon>
        <taxon>Peduoviridae</taxon>
        <taxon>Maltschvirus</taxon>
        <taxon>Maltschvirus maltsch</taxon>
    </lineage>
</organism>